<organism evidence="1 2">
    <name type="scientific">Prolixibacter bellariivorans</name>
    <dbReference type="NCBI Taxonomy" id="314319"/>
    <lineage>
        <taxon>Bacteria</taxon>
        <taxon>Pseudomonadati</taxon>
        <taxon>Bacteroidota</taxon>
        <taxon>Bacteroidia</taxon>
        <taxon>Marinilabiliales</taxon>
        <taxon>Prolixibacteraceae</taxon>
        <taxon>Prolixibacter</taxon>
    </lineage>
</organism>
<protein>
    <recommendedName>
        <fullName evidence="3">6-bladed beta-propeller</fullName>
    </recommendedName>
</protein>
<dbReference type="Proteomes" id="UP000391834">
    <property type="component" value="Unassembled WGS sequence"/>
</dbReference>
<accession>A0A5M4B5T9</accession>
<sequence>MFGKKYGPPPSFIDKTDKTMRKYLLLLISVVLASCSTPISKGPTVVSLAKAFPDRQPINLSEIATKVEYVPLETSDSCLIGNHMNISTSANYIIAVDSKQMLLFDRKTGKFVRKIGQYGKGPGDFSRTDEILPYDGERETLAAYQGTKRYTYSLDGKLQGEVGLPGMIFTAVRFGNDYLGYKLNFTGKEKTKLELFDSTGTSVKTYPNYLTFVPDGDGITIWKPHHWFYRLQGQLYFYELFNDTLFQATRERLIPTYVFGMGRFAPPYAKQLSTEYARKEMNENFRMISVFESPRYLFYNFAYEKKVYASVYDKQKGEVQINDGTERNAALVNDLDHFVPVSLAGVNQEDQLVGYADAYRLVQWFQEHPDKTGQLPPELQKLKSRKETDNPVVMIAKLKNL</sequence>
<name>A0A5M4B5T9_9BACT</name>
<reference evidence="1 2" key="1">
    <citation type="submission" date="2019-10" db="EMBL/GenBank/DDBJ databases">
        <title>Prolixibacter strains distinguished by the presence of nitrate reductase genes were adept at nitrate-dependent anaerobic corrosion of metallic iron and carbon steel.</title>
        <authorList>
            <person name="Iino T."/>
            <person name="Shono N."/>
            <person name="Ito K."/>
            <person name="Nakamura R."/>
            <person name="Sueoka K."/>
            <person name="Harayama S."/>
            <person name="Ohkuma M."/>
        </authorList>
    </citation>
    <scope>NUCLEOTIDE SEQUENCE [LARGE SCALE GENOMIC DNA]</scope>
    <source>
        <strain evidence="1 2">JCM 13498</strain>
    </source>
</reference>
<dbReference type="PROSITE" id="PS51257">
    <property type="entry name" value="PROKAR_LIPOPROTEIN"/>
    <property type="match status" value="1"/>
</dbReference>
<keyword evidence="2" id="KW-1185">Reference proteome</keyword>
<evidence type="ECO:0008006" key="3">
    <source>
        <dbReference type="Google" id="ProtNLM"/>
    </source>
</evidence>
<evidence type="ECO:0000313" key="2">
    <source>
        <dbReference type="Proteomes" id="UP000391834"/>
    </source>
</evidence>
<comment type="caution">
    <text evidence="1">The sequence shown here is derived from an EMBL/GenBank/DDBJ whole genome shotgun (WGS) entry which is preliminary data.</text>
</comment>
<evidence type="ECO:0000313" key="1">
    <source>
        <dbReference type="EMBL" id="GET35097.1"/>
    </source>
</evidence>
<gene>
    <name evidence="1" type="ORF">PbJCM13498_39600</name>
</gene>
<dbReference type="AlphaFoldDB" id="A0A5M4B5T9"/>
<proteinExistence type="predicted"/>
<dbReference type="EMBL" id="BLAX01000001">
    <property type="protein sequence ID" value="GET35097.1"/>
    <property type="molecule type" value="Genomic_DNA"/>
</dbReference>
<dbReference type="Pfam" id="PF17170">
    <property type="entry name" value="DUF5128"/>
    <property type="match status" value="1"/>
</dbReference>